<dbReference type="EMBL" id="FQTW01000011">
    <property type="protein sequence ID" value="SHE98792.1"/>
    <property type="molecule type" value="Genomic_DNA"/>
</dbReference>
<proteinExistence type="predicted"/>
<dbReference type="SUPFAM" id="SSF159941">
    <property type="entry name" value="MM3350-like"/>
    <property type="match status" value="1"/>
</dbReference>
<protein>
    <submittedName>
        <fullName evidence="3">PRiA4b ORF-3-like protein</fullName>
    </submittedName>
</protein>
<dbReference type="Proteomes" id="UP000184462">
    <property type="component" value="Unassembled WGS sequence"/>
</dbReference>
<sequence>MIFKFRIILDILDDVFRDIEIRDTDTLEDFHNAITQAFGFDGTEMASFYKSDEEWNQGEEFLLFDMSEGQKSVRMMNETALDTVFSRENTKMIYVYDFFNMWTFYVELADMTEAKDGQDYPNLMFAQGHLPEHPPEKEFTAEKLDELNDDSFDDGFDDQDFESLDDFDFDQNWN</sequence>
<evidence type="ECO:0000313" key="4">
    <source>
        <dbReference type="Proteomes" id="UP000184462"/>
    </source>
</evidence>
<evidence type="ECO:0000256" key="1">
    <source>
        <dbReference type="SAM" id="MobiDB-lite"/>
    </source>
</evidence>
<dbReference type="Gene3D" id="3.10.290.30">
    <property type="entry name" value="MM3350-like"/>
    <property type="match status" value="1"/>
</dbReference>
<organism evidence="3 4">
    <name type="scientific">Psychroflexus salarius</name>
    <dbReference type="NCBI Taxonomy" id="1155689"/>
    <lineage>
        <taxon>Bacteria</taxon>
        <taxon>Pseudomonadati</taxon>
        <taxon>Bacteroidota</taxon>
        <taxon>Flavobacteriia</taxon>
        <taxon>Flavobacteriales</taxon>
        <taxon>Flavobacteriaceae</taxon>
        <taxon>Psychroflexus</taxon>
    </lineage>
</organism>
<dbReference type="OrthoDB" id="666725at2"/>
<keyword evidence="4" id="KW-1185">Reference proteome</keyword>
<evidence type="ECO:0000313" key="3">
    <source>
        <dbReference type="EMBL" id="SHE98792.1"/>
    </source>
</evidence>
<feature type="region of interest" description="Disordered" evidence="1">
    <location>
        <begin position="131"/>
        <end position="174"/>
    </location>
</feature>
<feature type="domain" description="Plasmid pRiA4b Orf3-like" evidence="2">
    <location>
        <begin position="3"/>
        <end position="132"/>
    </location>
</feature>
<feature type="compositionally biased region" description="Acidic residues" evidence="1">
    <location>
        <begin position="147"/>
        <end position="174"/>
    </location>
</feature>
<dbReference type="Pfam" id="PF07929">
    <property type="entry name" value="PRiA4_ORF3"/>
    <property type="match status" value="1"/>
</dbReference>
<dbReference type="InterPro" id="IPR012912">
    <property type="entry name" value="Plasmid_pRiA4b_Orf3-like"/>
</dbReference>
<accession>A0A1M4XZY5</accession>
<feature type="compositionally biased region" description="Basic and acidic residues" evidence="1">
    <location>
        <begin position="131"/>
        <end position="146"/>
    </location>
</feature>
<dbReference type="RefSeq" id="WP_073193653.1">
    <property type="nucleotide sequence ID" value="NZ_FQTW01000011.1"/>
</dbReference>
<dbReference type="AlphaFoldDB" id="A0A1M4XZY5"/>
<dbReference type="InterPro" id="IPR024047">
    <property type="entry name" value="MM3350-like_sf"/>
</dbReference>
<name>A0A1M4XZY5_9FLAO</name>
<gene>
    <name evidence="3" type="ORF">SAMN05444278_11140</name>
</gene>
<reference evidence="3 4" key="1">
    <citation type="submission" date="2016-11" db="EMBL/GenBank/DDBJ databases">
        <authorList>
            <person name="Jaros S."/>
            <person name="Januszkiewicz K."/>
            <person name="Wedrychowicz H."/>
        </authorList>
    </citation>
    <scope>NUCLEOTIDE SEQUENCE [LARGE SCALE GENOMIC DNA]</scope>
    <source>
        <strain evidence="3 4">DSM 25661</strain>
    </source>
</reference>
<evidence type="ECO:0000259" key="2">
    <source>
        <dbReference type="Pfam" id="PF07929"/>
    </source>
</evidence>
<dbReference type="STRING" id="1155689.SAMN05444278_11140"/>